<name>A0A4Q7TFP9_9MICO</name>
<reference evidence="1 2" key="1">
    <citation type="journal article" date="2015" name="Stand. Genomic Sci.">
        <title>Genomic Encyclopedia of Bacterial and Archaeal Type Strains, Phase III: the genomes of soil and plant-associated and newly described type strains.</title>
        <authorList>
            <person name="Whitman W.B."/>
            <person name="Woyke T."/>
            <person name="Klenk H.P."/>
            <person name="Zhou Y."/>
            <person name="Lilburn T.G."/>
            <person name="Beck B.J."/>
            <person name="De Vos P."/>
            <person name="Vandamme P."/>
            <person name="Eisen J.A."/>
            <person name="Garrity G."/>
            <person name="Hugenholtz P."/>
            <person name="Kyrpides N.C."/>
        </authorList>
    </citation>
    <scope>NUCLEOTIDE SEQUENCE [LARGE SCALE GENOMIC DNA]</scope>
    <source>
        <strain evidence="1 2">AC4r</strain>
    </source>
</reference>
<dbReference type="EMBL" id="SGXT01000016">
    <property type="protein sequence ID" value="RZT59315.1"/>
    <property type="molecule type" value="Genomic_DNA"/>
</dbReference>
<dbReference type="AlphaFoldDB" id="A0A4Q7TFP9"/>
<accession>A0A4Q7TFP9</accession>
<organism evidence="1 2">
    <name type="scientific">Microcella alkaliphila</name>
    <dbReference type="NCBI Taxonomy" id="279828"/>
    <lineage>
        <taxon>Bacteria</taxon>
        <taxon>Bacillati</taxon>
        <taxon>Actinomycetota</taxon>
        <taxon>Actinomycetes</taxon>
        <taxon>Micrococcales</taxon>
        <taxon>Microbacteriaceae</taxon>
        <taxon>Microcella</taxon>
    </lineage>
</organism>
<proteinExistence type="predicted"/>
<dbReference type="RefSeq" id="WP_241971405.1">
    <property type="nucleotide sequence ID" value="NZ_SGXT01000016.1"/>
</dbReference>
<evidence type="ECO:0000313" key="1">
    <source>
        <dbReference type="EMBL" id="RZT59315.1"/>
    </source>
</evidence>
<sequence>MGLSDLGDALTWGEARSLLEEAAADPGTALGAQLAGWAYPANMLELLNLTAMIGDAKASRKVMPWAMNSPRSNAPKATTEEVAIAQAELEDGIVFAS</sequence>
<evidence type="ECO:0000313" key="2">
    <source>
        <dbReference type="Proteomes" id="UP000292408"/>
    </source>
</evidence>
<gene>
    <name evidence="1" type="ORF">EV140_1920</name>
</gene>
<keyword evidence="2" id="KW-1185">Reference proteome</keyword>
<protein>
    <submittedName>
        <fullName evidence="1">Uncharacterized protein</fullName>
    </submittedName>
</protein>
<comment type="caution">
    <text evidence="1">The sequence shown here is derived from an EMBL/GenBank/DDBJ whole genome shotgun (WGS) entry which is preliminary data.</text>
</comment>
<dbReference type="Proteomes" id="UP000292408">
    <property type="component" value="Unassembled WGS sequence"/>
</dbReference>